<reference evidence="7" key="2">
    <citation type="journal article" date="2022" name="Microbiol. Resour. Announc.">
        <title>Whole-Genome Sequence of Entomortierella parvispora E1425, a Mucoromycotan Fungus Associated with Burkholderiaceae-Related Endosymbiotic Bacteria.</title>
        <authorList>
            <person name="Herlambang A."/>
            <person name="Guo Y."/>
            <person name="Takashima Y."/>
            <person name="Narisawa K."/>
            <person name="Ohta H."/>
            <person name="Nishizawa T."/>
        </authorList>
    </citation>
    <scope>NUCLEOTIDE SEQUENCE</scope>
    <source>
        <strain evidence="7">E1425</strain>
    </source>
</reference>
<accession>A0A9P3HBH3</accession>
<dbReference type="Pfam" id="PF01878">
    <property type="entry name" value="EVE"/>
    <property type="match status" value="1"/>
</dbReference>
<dbReference type="GO" id="GO:0005634">
    <property type="term" value="C:nucleus"/>
    <property type="evidence" value="ECO:0007669"/>
    <property type="project" value="UniProtKB-SubCell"/>
</dbReference>
<feature type="region of interest" description="Disordered" evidence="5">
    <location>
        <begin position="1"/>
        <end position="25"/>
    </location>
</feature>
<evidence type="ECO:0000256" key="4">
    <source>
        <dbReference type="ARBA" id="ARBA00023242"/>
    </source>
</evidence>
<dbReference type="InterPro" id="IPR052181">
    <property type="entry name" value="5hmC_binding"/>
</dbReference>
<sequence length="225" mass="25678">MKTRSKRQADASGETSGSTEVNTPVAKKIRGIKAVDKPAILKSSKSEQTAEAPKDQNVNGDKADRTSVWLMKSEPDTFSIDDLIKSKDSTSQWDGVRNHEAKNLMKHNMKVGDTILFYHSNTKEPGIVGLAKVAKDSYPDYTAFDPKSPYYDAKSTEDDPRWYMVDVKFDRKLRRVITLKEMQIYKDKELKNMRLLNRGRLSVLPVSNDELDFILKIEQEDKTEE</sequence>
<keyword evidence="4" id="KW-0539">Nucleus</keyword>
<keyword evidence="8" id="KW-1185">Reference proteome</keyword>
<comment type="caution">
    <text evidence="7">The sequence shown here is derived from an EMBL/GenBank/DDBJ whole genome shotgun (WGS) entry which is preliminary data.</text>
</comment>
<name>A0A9P3HBH3_9FUNG</name>
<evidence type="ECO:0000313" key="8">
    <source>
        <dbReference type="Proteomes" id="UP000827284"/>
    </source>
</evidence>
<dbReference type="InterPro" id="IPR015947">
    <property type="entry name" value="PUA-like_sf"/>
</dbReference>
<comment type="subcellular location">
    <subcellularLocation>
        <location evidence="1">Nucleus</location>
    </subcellularLocation>
</comment>
<dbReference type="PANTHER" id="PTHR14087:SF7">
    <property type="entry name" value="THYMOCYTE NUCLEAR PROTEIN 1"/>
    <property type="match status" value="1"/>
</dbReference>
<dbReference type="EMBL" id="BQFW01000008">
    <property type="protein sequence ID" value="GJJ73639.1"/>
    <property type="molecule type" value="Genomic_DNA"/>
</dbReference>
<feature type="compositionally biased region" description="Polar residues" evidence="5">
    <location>
        <begin position="13"/>
        <end position="22"/>
    </location>
</feature>
<dbReference type="AlphaFoldDB" id="A0A9P3HBH3"/>
<keyword evidence="3" id="KW-0597">Phosphoprotein</keyword>
<reference evidence="7" key="1">
    <citation type="submission" date="2021-11" db="EMBL/GenBank/DDBJ databases">
        <authorList>
            <person name="Herlambang A."/>
            <person name="Guo Y."/>
            <person name="Takashima Y."/>
            <person name="Nishizawa T."/>
        </authorList>
    </citation>
    <scope>NUCLEOTIDE SEQUENCE</scope>
    <source>
        <strain evidence="7">E1425</strain>
    </source>
</reference>
<proteinExistence type="predicted"/>
<feature type="region of interest" description="Disordered" evidence="5">
    <location>
        <begin position="39"/>
        <end position="66"/>
    </location>
</feature>
<evidence type="ECO:0000256" key="2">
    <source>
        <dbReference type="ARBA" id="ARBA00014654"/>
    </source>
</evidence>
<feature type="domain" description="EVE" evidence="6">
    <location>
        <begin position="68"/>
        <end position="216"/>
    </location>
</feature>
<gene>
    <name evidence="7" type="ORF">EMPS_05997</name>
</gene>
<dbReference type="InterPro" id="IPR047197">
    <property type="entry name" value="THYN1-like_EVE"/>
</dbReference>
<evidence type="ECO:0000259" key="6">
    <source>
        <dbReference type="Pfam" id="PF01878"/>
    </source>
</evidence>
<dbReference type="CDD" id="cd21133">
    <property type="entry name" value="EVE"/>
    <property type="match status" value="1"/>
</dbReference>
<organism evidence="7 8">
    <name type="scientific">Entomortierella parvispora</name>
    <dbReference type="NCBI Taxonomy" id="205924"/>
    <lineage>
        <taxon>Eukaryota</taxon>
        <taxon>Fungi</taxon>
        <taxon>Fungi incertae sedis</taxon>
        <taxon>Mucoromycota</taxon>
        <taxon>Mortierellomycotina</taxon>
        <taxon>Mortierellomycetes</taxon>
        <taxon>Mortierellales</taxon>
        <taxon>Mortierellaceae</taxon>
        <taxon>Entomortierella</taxon>
    </lineage>
</organism>
<evidence type="ECO:0000313" key="7">
    <source>
        <dbReference type="EMBL" id="GJJ73639.1"/>
    </source>
</evidence>
<dbReference type="PANTHER" id="PTHR14087">
    <property type="entry name" value="THYMOCYTE NUCLEAR PROTEIN 1"/>
    <property type="match status" value="1"/>
</dbReference>
<dbReference type="Proteomes" id="UP000827284">
    <property type="component" value="Unassembled WGS sequence"/>
</dbReference>
<dbReference type="InterPro" id="IPR002740">
    <property type="entry name" value="EVE_domain"/>
</dbReference>
<protein>
    <recommendedName>
        <fullName evidence="2">Thymocyte nuclear protein 1</fullName>
    </recommendedName>
</protein>
<evidence type="ECO:0000256" key="3">
    <source>
        <dbReference type="ARBA" id="ARBA00022553"/>
    </source>
</evidence>
<dbReference type="SUPFAM" id="SSF88697">
    <property type="entry name" value="PUA domain-like"/>
    <property type="match status" value="1"/>
</dbReference>
<evidence type="ECO:0000256" key="1">
    <source>
        <dbReference type="ARBA" id="ARBA00004123"/>
    </source>
</evidence>
<dbReference type="FunFam" id="3.10.590.10:FF:000003">
    <property type="entry name" value="Thymocyte nuclear protein 1"/>
    <property type="match status" value="1"/>
</dbReference>
<dbReference type="Gene3D" id="3.10.590.10">
    <property type="entry name" value="ph1033 like domains"/>
    <property type="match status" value="1"/>
</dbReference>
<dbReference type="OrthoDB" id="41445at2759"/>
<evidence type="ECO:0000256" key="5">
    <source>
        <dbReference type="SAM" id="MobiDB-lite"/>
    </source>
</evidence>